<organism evidence="4 6">
    <name type="scientific">Pandoraea pnomenusa</name>
    <dbReference type="NCBI Taxonomy" id="93220"/>
    <lineage>
        <taxon>Bacteria</taxon>
        <taxon>Pseudomonadati</taxon>
        <taxon>Pseudomonadota</taxon>
        <taxon>Betaproteobacteria</taxon>
        <taxon>Burkholderiales</taxon>
        <taxon>Burkholderiaceae</taxon>
        <taxon>Pandoraea</taxon>
    </lineage>
</organism>
<name>A0A378YIX0_9BURK</name>
<evidence type="ECO:0000313" key="4">
    <source>
        <dbReference type="EMBL" id="SUA76778.1"/>
    </source>
</evidence>
<feature type="domain" description="HTH tetR-type" evidence="3">
    <location>
        <begin position="15"/>
        <end position="75"/>
    </location>
</feature>
<dbReference type="PANTHER" id="PTHR30328">
    <property type="entry name" value="TRANSCRIPTIONAL REPRESSOR"/>
    <property type="match status" value="1"/>
</dbReference>
<dbReference type="STRING" id="93220.A6P55_05230"/>
<dbReference type="InterPro" id="IPR001647">
    <property type="entry name" value="HTH_TetR"/>
</dbReference>
<dbReference type="OrthoDB" id="2356263at2"/>
<dbReference type="Pfam" id="PF00440">
    <property type="entry name" value="TetR_N"/>
    <property type="match status" value="1"/>
</dbReference>
<keyword evidence="7" id="KW-1185">Reference proteome</keyword>
<dbReference type="RefSeq" id="WP_023594818.1">
    <property type="nucleotide sequence ID" value="NZ_CABPSO010000013.1"/>
</dbReference>
<dbReference type="InterPro" id="IPR036271">
    <property type="entry name" value="Tet_transcr_reg_TetR-rel_C_sf"/>
</dbReference>
<evidence type="ECO:0000313" key="7">
    <source>
        <dbReference type="Proteomes" id="UP000361468"/>
    </source>
</evidence>
<dbReference type="EMBL" id="UGSG01000001">
    <property type="protein sequence ID" value="SUA76778.1"/>
    <property type="molecule type" value="Genomic_DNA"/>
</dbReference>
<evidence type="ECO:0000313" key="5">
    <source>
        <dbReference type="EMBL" id="VVE70413.1"/>
    </source>
</evidence>
<evidence type="ECO:0000259" key="3">
    <source>
        <dbReference type="PROSITE" id="PS50977"/>
    </source>
</evidence>
<feature type="DNA-binding region" description="H-T-H motif" evidence="2">
    <location>
        <begin position="38"/>
        <end position="57"/>
    </location>
</feature>
<dbReference type="GO" id="GO:0003677">
    <property type="term" value="F:DNA binding"/>
    <property type="evidence" value="ECO:0007669"/>
    <property type="project" value="UniProtKB-UniRule"/>
</dbReference>
<dbReference type="PANTHER" id="PTHR30328:SF54">
    <property type="entry name" value="HTH-TYPE TRANSCRIPTIONAL REPRESSOR SCO4008"/>
    <property type="match status" value="1"/>
</dbReference>
<dbReference type="SUPFAM" id="SSF46689">
    <property type="entry name" value="Homeodomain-like"/>
    <property type="match status" value="1"/>
</dbReference>
<dbReference type="Pfam" id="PF17938">
    <property type="entry name" value="TetR_C_29"/>
    <property type="match status" value="1"/>
</dbReference>
<evidence type="ECO:0000256" key="1">
    <source>
        <dbReference type="ARBA" id="ARBA00023125"/>
    </source>
</evidence>
<protein>
    <submittedName>
        <fullName evidence="4">Rut operon repressor</fullName>
    </submittedName>
    <submittedName>
        <fullName evidence="5">TetR family transcriptional regulator</fullName>
    </submittedName>
</protein>
<dbReference type="KEGG" id="ppno:DA70_22655"/>
<gene>
    <name evidence="4" type="primary">rutR</name>
    <name evidence="4" type="ORF">NCTC13160_01587</name>
    <name evidence="5" type="ORF">PPN31119_03597</name>
</gene>
<evidence type="ECO:0000256" key="2">
    <source>
        <dbReference type="PROSITE-ProRule" id="PRU00335"/>
    </source>
</evidence>
<dbReference type="PROSITE" id="PS50977">
    <property type="entry name" value="HTH_TETR_2"/>
    <property type="match status" value="1"/>
</dbReference>
<dbReference type="Proteomes" id="UP000254573">
    <property type="component" value="Unassembled WGS sequence"/>
</dbReference>
<evidence type="ECO:0000313" key="6">
    <source>
        <dbReference type="Proteomes" id="UP000254573"/>
    </source>
</evidence>
<dbReference type="EMBL" id="CABPSO010000013">
    <property type="protein sequence ID" value="VVE70413.1"/>
    <property type="molecule type" value="Genomic_DNA"/>
</dbReference>
<dbReference type="InterPro" id="IPR050109">
    <property type="entry name" value="HTH-type_TetR-like_transc_reg"/>
</dbReference>
<dbReference type="SUPFAM" id="SSF48498">
    <property type="entry name" value="Tetracyclin repressor-like, C-terminal domain"/>
    <property type="match status" value="1"/>
</dbReference>
<accession>A0A378YIX0</accession>
<dbReference type="PRINTS" id="PR00455">
    <property type="entry name" value="HTHTETR"/>
</dbReference>
<dbReference type="Gene3D" id="1.10.357.10">
    <property type="entry name" value="Tetracycline Repressor, domain 2"/>
    <property type="match status" value="1"/>
</dbReference>
<dbReference type="AlphaFoldDB" id="A0A378YIX0"/>
<dbReference type="InterPro" id="IPR041474">
    <property type="entry name" value="NicS_C"/>
</dbReference>
<reference evidence="4 6" key="1">
    <citation type="submission" date="2018-06" db="EMBL/GenBank/DDBJ databases">
        <authorList>
            <consortium name="Pathogen Informatics"/>
            <person name="Doyle S."/>
        </authorList>
    </citation>
    <scope>NUCLEOTIDE SEQUENCE [LARGE SCALE GENOMIC DNA]</scope>
    <source>
        <strain evidence="4 6">NCTC13160</strain>
    </source>
</reference>
<reference evidence="5 7" key="2">
    <citation type="submission" date="2019-08" db="EMBL/GenBank/DDBJ databases">
        <authorList>
            <person name="Peeters C."/>
        </authorList>
    </citation>
    <scope>NUCLEOTIDE SEQUENCE [LARGE SCALE GENOMIC DNA]</scope>
    <source>
        <strain evidence="5 7">LMG 31119</strain>
    </source>
</reference>
<dbReference type="InterPro" id="IPR009057">
    <property type="entry name" value="Homeodomain-like_sf"/>
</dbReference>
<dbReference type="Proteomes" id="UP000361468">
    <property type="component" value="Unassembled WGS sequence"/>
</dbReference>
<keyword evidence="1 2" id="KW-0238">DNA-binding</keyword>
<sequence length="214" mass="24650">MTTDPQATRVTRNRDRTRAQILAAARDEFSLRGYEGARVEAIAERAGSNKRMLYYYFKNKDELFLAVMEDTYRGIRDAEAELRLLDLPPIDAIRALVTFTWEYYLAHPEFLSLLNSENLYHAQHLRRSTDIRSLNSPLIDTLGEILTRGHREKLFRGGVDPLQLYISIAALGYFYLSNNATLCTVFGRDLSTPKARLERLQHMIDMVLGYLLIS</sequence>
<proteinExistence type="predicted"/>
<dbReference type="KEGG" id="ppnm:LV28_08065"/>